<gene>
    <name evidence="1" type="ORF">ACFP3U_32880</name>
</gene>
<name>A0ABW0XBI3_9ACTN</name>
<reference evidence="2" key="1">
    <citation type="journal article" date="2019" name="Int. J. Syst. Evol. Microbiol.">
        <title>The Global Catalogue of Microorganisms (GCM) 10K type strain sequencing project: providing services to taxonomists for standard genome sequencing and annotation.</title>
        <authorList>
            <consortium name="The Broad Institute Genomics Platform"/>
            <consortium name="The Broad Institute Genome Sequencing Center for Infectious Disease"/>
            <person name="Wu L."/>
            <person name="Ma J."/>
        </authorList>
    </citation>
    <scope>NUCLEOTIDE SEQUENCE [LARGE SCALE GENOMIC DNA]</scope>
    <source>
        <strain evidence="2">CGMCC 4.1437</strain>
    </source>
</reference>
<evidence type="ECO:0000313" key="2">
    <source>
        <dbReference type="Proteomes" id="UP001595975"/>
    </source>
</evidence>
<organism evidence="1 2">
    <name type="scientific">Kitasatospora misakiensis</name>
    <dbReference type="NCBI Taxonomy" id="67330"/>
    <lineage>
        <taxon>Bacteria</taxon>
        <taxon>Bacillati</taxon>
        <taxon>Actinomycetota</taxon>
        <taxon>Actinomycetes</taxon>
        <taxon>Kitasatosporales</taxon>
        <taxon>Streptomycetaceae</taxon>
        <taxon>Kitasatospora</taxon>
    </lineage>
</organism>
<proteinExistence type="predicted"/>
<protein>
    <submittedName>
        <fullName evidence="1">Uncharacterized protein</fullName>
    </submittedName>
</protein>
<dbReference type="EMBL" id="JBHSOF010000066">
    <property type="protein sequence ID" value="MFC5667746.1"/>
    <property type="molecule type" value="Genomic_DNA"/>
</dbReference>
<comment type="caution">
    <text evidence="1">The sequence shown here is derived from an EMBL/GenBank/DDBJ whole genome shotgun (WGS) entry which is preliminary data.</text>
</comment>
<evidence type="ECO:0000313" key="1">
    <source>
        <dbReference type="EMBL" id="MFC5667746.1"/>
    </source>
</evidence>
<sequence length="420" mass="46708">MDDGTTPISGGYWDPLPTARRLLVEHPSLDQFGGVWEGRNWRNVPGPFYGADTDSMQMGRLDAPFHIAYDDEFGPLDGQEFVYRQPTDAAQTYDLVNGCFFGHGGFAMDGDEHWTDASVREWWQERGRVREWAITTSDRWSRVRGQYREHYRDAAQGLRSYLSHLDGGLNEYLRGYLFHLAEGRSPLPGEARPELLRSRRPGPPRTADPVLAGYFVAAPEPLNGSGMPHNELLTTASDCLIDRLPQDGCWFDTPAEALAACAVIDIPTDARLFALLVPGDHVDAFVTDIREAETHEPVLLAHLDGPDPTPEPTEGGRALGWEVLGYDAGILHTWLCNDLHDDAVRELGITTDNHGLLPDRTTAARVATWANARDDTKPVTWFPATLLTWDTPIETTFVPVTTAQPAPAPTPCWQRLADLF</sequence>
<dbReference type="Proteomes" id="UP001595975">
    <property type="component" value="Unassembled WGS sequence"/>
</dbReference>
<dbReference type="RefSeq" id="WP_380229415.1">
    <property type="nucleotide sequence ID" value="NZ_JBHSOF010000066.1"/>
</dbReference>
<keyword evidence="2" id="KW-1185">Reference proteome</keyword>
<accession>A0ABW0XBI3</accession>